<keyword evidence="14" id="KW-1185">Reference proteome</keyword>
<evidence type="ECO:0000256" key="8">
    <source>
        <dbReference type="ARBA" id="ARBA00023237"/>
    </source>
</evidence>
<dbReference type="GO" id="GO:0015288">
    <property type="term" value="F:porin activity"/>
    <property type="evidence" value="ECO:0007669"/>
    <property type="project" value="UniProtKB-KW"/>
</dbReference>
<evidence type="ECO:0000256" key="1">
    <source>
        <dbReference type="ARBA" id="ARBA00004571"/>
    </source>
</evidence>
<name>A0A1M4VTZ4_9FLAO</name>
<feature type="domain" description="OmpA-like" evidence="12">
    <location>
        <begin position="320"/>
        <end position="433"/>
    </location>
</feature>
<sequence length="433" mass="47776">MKKTTLLLAVMILTVFQSFAQTDQSSEQKSTEVNYNKWSLDFGGGVSKASNPFSDPSIEAGMFSDFMIDLGVRYMFNDKFGLKLDGGFGEISADDESPFDFSTDYARINAQAVLNFGSILNFQSFTQRFNVLGHGGAGISFFTYPESSLVDNEATVNFMFGITPQIKLSDRFAFYVDLTTIGNFKQDYTIDGQARTVSRDFDGMIVNATAGLSIYLGSNDQHADWVNISKTDQFEEQVNSVENRLAKLESELQDDDRDGVPNYLDLEPNTVNGVAVNTKGQAVDKNQNGVPDELEKSLEKRFMSKNEAESAIAKAGLESVKAMANDGAISVYFEFGSTKPETYSYDAINKILLYLRANNTATASLTGYADEIGNAEFNKTLSENRAKRVYDILVASGIEESRLSYQGGGIDSSVNKSSKDARQLVRRVVFEIK</sequence>
<keyword evidence="2" id="KW-0813">Transport</keyword>
<dbReference type="GO" id="GO:0009279">
    <property type="term" value="C:cell outer membrane"/>
    <property type="evidence" value="ECO:0007669"/>
    <property type="project" value="UniProtKB-SubCell"/>
</dbReference>
<keyword evidence="8" id="KW-0998">Cell outer membrane</keyword>
<evidence type="ECO:0000256" key="11">
    <source>
        <dbReference type="SAM" id="SignalP"/>
    </source>
</evidence>
<dbReference type="PROSITE" id="PS01068">
    <property type="entry name" value="OMPA_1"/>
    <property type="match status" value="1"/>
</dbReference>
<dbReference type="InterPro" id="IPR050330">
    <property type="entry name" value="Bact_OuterMem_StrucFunc"/>
</dbReference>
<dbReference type="GO" id="GO:0005509">
    <property type="term" value="F:calcium ion binding"/>
    <property type="evidence" value="ECO:0007669"/>
    <property type="project" value="InterPro"/>
</dbReference>
<feature type="coiled-coil region" evidence="10">
    <location>
        <begin position="231"/>
        <end position="258"/>
    </location>
</feature>
<dbReference type="RefSeq" id="WP_073192922.1">
    <property type="nucleotide sequence ID" value="NZ_FQTW01000004.1"/>
</dbReference>
<evidence type="ECO:0000313" key="14">
    <source>
        <dbReference type="Proteomes" id="UP000184462"/>
    </source>
</evidence>
<dbReference type="GO" id="GO:0006811">
    <property type="term" value="P:monoatomic ion transport"/>
    <property type="evidence" value="ECO:0007669"/>
    <property type="project" value="UniProtKB-KW"/>
</dbReference>
<dbReference type="InterPro" id="IPR036737">
    <property type="entry name" value="OmpA-like_sf"/>
</dbReference>
<protein>
    <submittedName>
        <fullName evidence="13">OmpA-OmpF porin, OOP family</fullName>
    </submittedName>
</protein>
<evidence type="ECO:0000256" key="3">
    <source>
        <dbReference type="ARBA" id="ARBA00022452"/>
    </source>
</evidence>
<dbReference type="InterPro" id="IPR006665">
    <property type="entry name" value="OmpA-like"/>
</dbReference>
<dbReference type="InterPro" id="IPR011250">
    <property type="entry name" value="OMP/PagP_B-barrel"/>
</dbReference>
<dbReference type="Gene3D" id="3.30.1330.60">
    <property type="entry name" value="OmpA-like domain"/>
    <property type="match status" value="1"/>
</dbReference>
<feature type="chain" id="PRO_5012657444" evidence="11">
    <location>
        <begin position="21"/>
        <end position="433"/>
    </location>
</feature>
<dbReference type="PANTHER" id="PTHR30329:SF21">
    <property type="entry name" value="LIPOPROTEIN YIAD-RELATED"/>
    <property type="match status" value="1"/>
</dbReference>
<dbReference type="InterPro" id="IPR028974">
    <property type="entry name" value="TSP_type-3_rpt"/>
</dbReference>
<feature type="signal peptide" evidence="11">
    <location>
        <begin position="1"/>
        <end position="20"/>
    </location>
</feature>
<keyword evidence="7 9" id="KW-0472">Membrane</keyword>
<dbReference type="InterPro" id="IPR006664">
    <property type="entry name" value="OMP_bac"/>
</dbReference>
<dbReference type="AlphaFoldDB" id="A0A1M4VTZ4"/>
<dbReference type="InterPro" id="IPR006690">
    <property type="entry name" value="OMPA-like_CS"/>
</dbReference>
<evidence type="ECO:0000256" key="9">
    <source>
        <dbReference type="PROSITE-ProRule" id="PRU00473"/>
    </source>
</evidence>
<dbReference type="SUPFAM" id="SSF56925">
    <property type="entry name" value="OMPA-like"/>
    <property type="match status" value="1"/>
</dbReference>
<dbReference type="CDD" id="cd07185">
    <property type="entry name" value="OmpA_C-like"/>
    <property type="match status" value="1"/>
</dbReference>
<keyword evidence="5" id="KW-0406">Ion transport</keyword>
<keyword evidence="3" id="KW-1134">Transmembrane beta strand</keyword>
<evidence type="ECO:0000313" key="13">
    <source>
        <dbReference type="EMBL" id="SHE72340.1"/>
    </source>
</evidence>
<comment type="subcellular location">
    <subcellularLocation>
        <location evidence="1">Cell outer membrane</location>
        <topology evidence="1">Multi-pass membrane protein</topology>
    </subcellularLocation>
</comment>
<evidence type="ECO:0000256" key="6">
    <source>
        <dbReference type="ARBA" id="ARBA00023114"/>
    </source>
</evidence>
<keyword evidence="10" id="KW-0175">Coiled coil</keyword>
<dbReference type="GO" id="GO:0046930">
    <property type="term" value="C:pore complex"/>
    <property type="evidence" value="ECO:0007669"/>
    <property type="project" value="UniProtKB-KW"/>
</dbReference>
<evidence type="ECO:0000256" key="5">
    <source>
        <dbReference type="ARBA" id="ARBA00023065"/>
    </source>
</evidence>
<dbReference type="PROSITE" id="PS51123">
    <property type="entry name" value="OMPA_2"/>
    <property type="match status" value="1"/>
</dbReference>
<evidence type="ECO:0000256" key="10">
    <source>
        <dbReference type="SAM" id="Coils"/>
    </source>
</evidence>
<dbReference type="Proteomes" id="UP000184462">
    <property type="component" value="Unassembled WGS sequence"/>
</dbReference>
<evidence type="ECO:0000256" key="4">
    <source>
        <dbReference type="ARBA" id="ARBA00022692"/>
    </source>
</evidence>
<organism evidence="13 14">
    <name type="scientific">Psychroflexus salarius</name>
    <dbReference type="NCBI Taxonomy" id="1155689"/>
    <lineage>
        <taxon>Bacteria</taxon>
        <taxon>Pseudomonadati</taxon>
        <taxon>Bacteroidota</taxon>
        <taxon>Flavobacteriia</taxon>
        <taxon>Flavobacteriales</taxon>
        <taxon>Flavobacteriaceae</taxon>
        <taxon>Psychroflexus</taxon>
    </lineage>
</organism>
<keyword evidence="6" id="KW-0626">Porin</keyword>
<dbReference type="PANTHER" id="PTHR30329">
    <property type="entry name" value="STATOR ELEMENT OF FLAGELLAR MOTOR COMPLEX"/>
    <property type="match status" value="1"/>
</dbReference>
<gene>
    <name evidence="13" type="ORF">SAMN05444278_104220</name>
</gene>
<evidence type="ECO:0000256" key="7">
    <source>
        <dbReference type="ARBA" id="ARBA00023136"/>
    </source>
</evidence>
<dbReference type="SUPFAM" id="SSF103647">
    <property type="entry name" value="TSP type-3 repeat"/>
    <property type="match status" value="1"/>
</dbReference>
<evidence type="ECO:0000256" key="2">
    <source>
        <dbReference type="ARBA" id="ARBA00022448"/>
    </source>
</evidence>
<keyword evidence="11" id="KW-0732">Signal</keyword>
<accession>A0A1M4VTZ4</accession>
<dbReference type="SUPFAM" id="SSF103088">
    <property type="entry name" value="OmpA-like"/>
    <property type="match status" value="1"/>
</dbReference>
<proteinExistence type="predicted"/>
<reference evidence="13 14" key="1">
    <citation type="submission" date="2016-11" db="EMBL/GenBank/DDBJ databases">
        <authorList>
            <person name="Jaros S."/>
            <person name="Januszkiewicz K."/>
            <person name="Wedrychowicz H."/>
        </authorList>
    </citation>
    <scope>NUCLEOTIDE SEQUENCE [LARGE SCALE GENOMIC DNA]</scope>
    <source>
        <strain evidence="13 14">DSM 25661</strain>
    </source>
</reference>
<dbReference type="Pfam" id="PF00691">
    <property type="entry name" value="OmpA"/>
    <property type="match status" value="1"/>
</dbReference>
<keyword evidence="4" id="KW-0812">Transmembrane</keyword>
<dbReference type="PRINTS" id="PR01021">
    <property type="entry name" value="OMPADOMAIN"/>
</dbReference>
<dbReference type="OrthoDB" id="1522982at2"/>
<dbReference type="STRING" id="1155689.SAMN05444278_104220"/>
<dbReference type="EMBL" id="FQTW01000004">
    <property type="protein sequence ID" value="SHE72340.1"/>
    <property type="molecule type" value="Genomic_DNA"/>
</dbReference>
<evidence type="ECO:0000259" key="12">
    <source>
        <dbReference type="PROSITE" id="PS51123"/>
    </source>
</evidence>